<organism evidence="9 10">
    <name type="scientific">Clostridium aestuarii</name>
    <dbReference type="NCBI Taxonomy" id="338193"/>
    <lineage>
        <taxon>Bacteria</taxon>
        <taxon>Bacillati</taxon>
        <taxon>Bacillota</taxon>
        <taxon>Clostridia</taxon>
        <taxon>Eubacteriales</taxon>
        <taxon>Clostridiaceae</taxon>
        <taxon>Clostridium</taxon>
    </lineage>
</organism>
<evidence type="ECO:0000256" key="1">
    <source>
        <dbReference type="ARBA" id="ARBA00005715"/>
    </source>
</evidence>
<feature type="domain" description="Four-carbon acid sugar kinase nucleotide binding" evidence="8">
    <location>
        <begin position="242"/>
        <end position="411"/>
    </location>
</feature>
<keyword evidence="6" id="KW-0119">Carbohydrate metabolism</keyword>
<dbReference type="InterPro" id="IPR037051">
    <property type="entry name" value="4-carb_acid_sugar_kinase_N_sf"/>
</dbReference>
<evidence type="ECO:0000259" key="7">
    <source>
        <dbReference type="Pfam" id="PF07005"/>
    </source>
</evidence>
<keyword evidence="3" id="KW-0547">Nucleotide-binding</keyword>
<evidence type="ECO:0000313" key="10">
    <source>
        <dbReference type="Proteomes" id="UP001078443"/>
    </source>
</evidence>
<evidence type="ECO:0000256" key="5">
    <source>
        <dbReference type="ARBA" id="ARBA00022840"/>
    </source>
</evidence>
<keyword evidence="4 9" id="KW-0418">Kinase</keyword>
<keyword evidence="5" id="KW-0067">ATP-binding</keyword>
<comment type="caution">
    <text evidence="9">The sequence shown here is derived from an EMBL/GenBank/DDBJ whole genome shotgun (WGS) entry which is preliminary data.</text>
</comment>
<dbReference type="SUPFAM" id="SSF142764">
    <property type="entry name" value="YgbK-like"/>
    <property type="match status" value="1"/>
</dbReference>
<evidence type="ECO:0000256" key="4">
    <source>
        <dbReference type="ARBA" id="ARBA00022777"/>
    </source>
</evidence>
<evidence type="ECO:0000256" key="6">
    <source>
        <dbReference type="ARBA" id="ARBA00023277"/>
    </source>
</evidence>
<dbReference type="GO" id="GO:0016301">
    <property type="term" value="F:kinase activity"/>
    <property type="evidence" value="ECO:0007669"/>
    <property type="project" value="UniProtKB-KW"/>
</dbReference>
<dbReference type="Proteomes" id="UP001078443">
    <property type="component" value="Unassembled WGS sequence"/>
</dbReference>
<dbReference type="Pfam" id="PF07005">
    <property type="entry name" value="SBD_N"/>
    <property type="match status" value="1"/>
</dbReference>
<gene>
    <name evidence="9" type="ORF">OW763_07175</name>
</gene>
<name>A0ABT4CYT6_9CLOT</name>
<evidence type="ECO:0000256" key="2">
    <source>
        <dbReference type="ARBA" id="ARBA00022679"/>
    </source>
</evidence>
<accession>A0ABT4CYT6</accession>
<protein>
    <submittedName>
        <fullName evidence="9">Four-carbon acid sugar kinase family protein</fullName>
    </submittedName>
</protein>
<keyword evidence="2" id="KW-0808">Transferase</keyword>
<dbReference type="InterPro" id="IPR010737">
    <property type="entry name" value="4-carb_acid_sugar_kinase_N"/>
</dbReference>
<dbReference type="RefSeq" id="WP_268040407.1">
    <property type="nucleotide sequence ID" value="NZ_JAPQER010000002.1"/>
</dbReference>
<reference evidence="9" key="1">
    <citation type="submission" date="2022-12" db="EMBL/GenBank/DDBJ databases">
        <authorList>
            <person name="Wang J."/>
        </authorList>
    </citation>
    <scope>NUCLEOTIDE SEQUENCE</scope>
    <source>
        <strain evidence="9">HY-45-18</strain>
    </source>
</reference>
<dbReference type="Gene3D" id="3.40.980.20">
    <property type="entry name" value="Four-carbon acid sugar kinase, nucleotide binding domain"/>
    <property type="match status" value="1"/>
</dbReference>
<evidence type="ECO:0000259" key="8">
    <source>
        <dbReference type="Pfam" id="PF17042"/>
    </source>
</evidence>
<dbReference type="Pfam" id="PF17042">
    <property type="entry name" value="NBD_C"/>
    <property type="match status" value="1"/>
</dbReference>
<sequence length="429" mass="47191">MDKILIIADDFTGANATGVLLKKNGFKATSFLSYDNVDDYDGDSEVLCINTDTRASNSEDAYKLFKKITESFSDKAKIISKRIDSTLRGNIGSEIDGVLDGLSEEHKAIIVPVYPASGRIAVGGYLLVNGVPLHKTGVAKDPKTPITSSNILEIVKMQTNREVGYIPIEDVFKGGEYLCKQLQEIKEDIIVIDAISEEDIDVISKACIKSQIKFICVDPGPFTQHIASNIMIRKKQKTNKILMVIGSASELTLNQMEYLFNKREVLIYCFDIDNLLDNFEDEAEKACKYILSNCDNYKYICLTTTLKKENILNLKESAEIKNTTLNQLSSILSSNINKVATRVLETQPDIKTVYLSGGDTALGFIESINAKAIEIVDEIIPLAVYGSLIQGKFDGIKVVTKGGLVGEKSTLDDIVTYIEEKSKGGDVCG</sequence>
<proteinExistence type="inferred from homology"/>
<keyword evidence="10" id="KW-1185">Reference proteome</keyword>
<comment type="similarity">
    <text evidence="1">Belongs to the four-carbon acid sugar kinase family.</text>
</comment>
<feature type="domain" description="Four-carbon acid sugar kinase N-terminal" evidence="7">
    <location>
        <begin position="4"/>
        <end position="225"/>
    </location>
</feature>
<dbReference type="Gene3D" id="3.40.50.10840">
    <property type="entry name" value="Putative sugar-binding, N-terminal domain"/>
    <property type="match status" value="1"/>
</dbReference>
<evidence type="ECO:0000313" key="9">
    <source>
        <dbReference type="EMBL" id="MCY6484134.1"/>
    </source>
</evidence>
<dbReference type="InterPro" id="IPR031475">
    <property type="entry name" value="NBD_C"/>
</dbReference>
<dbReference type="InterPro" id="IPR042213">
    <property type="entry name" value="NBD_C_sf"/>
</dbReference>
<evidence type="ECO:0000256" key="3">
    <source>
        <dbReference type="ARBA" id="ARBA00022741"/>
    </source>
</evidence>
<dbReference type="EMBL" id="JAPQER010000002">
    <property type="protein sequence ID" value="MCY6484134.1"/>
    <property type="molecule type" value="Genomic_DNA"/>
</dbReference>